<organism evidence="1 2">
    <name type="scientific">Spinacia oleracea</name>
    <name type="common">Spinach</name>
    <dbReference type="NCBI Taxonomy" id="3562"/>
    <lineage>
        <taxon>Eukaryota</taxon>
        <taxon>Viridiplantae</taxon>
        <taxon>Streptophyta</taxon>
        <taxon>Embryophyta</taxon>
        <taxon>Tracheophyta</taxon>
        <taxon>Spermatophyta</taxon>
        <taxon>Magnoliopsida</taxon>
        <taxon>eudicotyledons</taxon>
        <taxon>Gunneridae</taxon>
        <taxon>Pentapetalae</taxon>
        <taxon>Caryophyllales</taxon>
        <taxon>Chenopodiaceae</taxon>
        <taxon>Chenopodioideae</taxon>
        <taxon>Anserineae</taxon>
        <taxon>Spinacia</taxon>
    </lineage>
</organism>
<dbReference type="KEGG" id="soe:110783250"/>
<proteinExistence type="predicted"/>
<dbReference type="RefSeq" id="XP_021843250.1">
    <property type="nucleotide sequence ID" value="XM_021987558.2"/>
</dbReference>
<reference evidence="2" key="2">
    <citation type="submission" date="2025-08" db="UniProtKB">
        <authorList>
            <consortium name="RefSeq"/>
        </authorList>
    </citation>
    <scope>IDENTIFICATION</scope>
    <source>
        <tissue evidence="2">Leaf</tissue>
    </source>
</reference>
<name>A0A9R0JQD4_SPIOL</name>
<protein>
    <submittedName>
        <fullName evidence="2">Uncharacterized protein</fullName>
    </submittedName>
</protein>
<dbReference type="InterPro" id="IPR053085">
    <property type="entry name" value="Jasmonate-induced_protein"/>
</dbReference>
<evidence type="ECO:0000313" key="1">
    <source>
        <dbReference type="Proteomes" id="UP000813463"/>
    </source>
</evidence>
<dbReference type="Proteomes" id="UP000813463">
    <property type="component" value="Chromosome 4"/>
</dbReference>
<reference evidence="1" key="1">
    <citation type="journal article" date="2021" name="Nat. Commun.">
        <title>Genomic analyses provide insights into spinach domestication and the genetic basis of agronomic traits.</title>
        <authorList>
            <person name="Cai X."/>
            <person name="Sun X."/>
            <person name="Xu C."/>
            <person name="Sun H."/>
            <person name="Wang X."/>
            <person name="Ge C."/>
            <person name="Zhang Z."/>
            <person name="Wang Q."/>
            <person name="Fei Z."/>
            <person name="Jiao C."/>
            <person name="Wang Q."/>
        </authorList>
    </citation>
    <scope>NUCLEOTIDE SEQUENCE [LARGE SCALE GENOMIC DNA]</scope>
    <source>
        <strain evidence="1">cv. Varoflay</strain>
    </source>
</reference>
<sequence length="196" mass="21856">MASMQQADHGVNQLSDEEKAAIGEAMKEAESLAKNIKEKAVYSSQDKEVLVTGVMKNFHRFDMELYKITSWTGKVMDPPPVLIRKNSIGTFVHKGTSNLPVSNSKGAIIYSCNKKYPHLGWLLAWDKSDLHNKVYVEAGKLDRIKEIPDCVILQKLDASGNISRYWDNDTGASANAEIRNWDESIATLGVSLDQEL</sequence>
<evidence type="ECO:0000313" key="2">
    <source>
        <dbReference type="RefSeq" id="XP_021843250.1"/>
    </source>
</evidence>
<accession>A0A9R0JQD4</accession>
<dbReference type="PANTHER" id="PTHR36482">
    <property type="entry name" value="OSJNBA0024J22.15 PROTEIN"/>
    <property type="match status" value="1"/>
</dbReference>
<dbReference type="AlphaFoldDB" id="A0A9R0JQD4"/>
<gene>
    <name evidence="2" type="primary">LOC110783250</name>
</gene>
<dbReference type="GeneID" id="110783250"/>
<keyword evidence="1" id="KW-1185">Reference proteome</keyword>
<dbReference type="PANTHER" id="PTHR36482:SF6">
    <property type="entry name" value="JASMONATE-INDUCED PROTEIN HOMOLOG"/>
    <property type="match status" value="1"/>
</dbReference>
<dbReference type="OrthoDB" id="1803259at2759"/>